<dbReference type="InterPro" id="IPR005653">
    <property type="entry name" value="OstA-like_N"/>
</dbReference>
<evidence type="ECO:0000256" key="4">
    <source>
        <dbReference type="HAMAP-Rule" id="MF_01411"/>
    </source>
</evidence>
<dbReference type="Gene3D" id="2.60.450.10">
    <property type="entry name" value="Lipopolysaccharide (LPS) transport protein A like domain"/>
    <property type="match status" value="1"/>
</dbReference>
<keyword evidence="1 4" id="KW-0732">Signal</keyword>
<gene>
    <name evidence="4" type="primary">lptD</name>
    <name evidence="7" type="ORF">NQT62_10705</name>
</gene>
<reference evidence="7 8" key="1">
    <citation type="submission" date="2022-07" db="EMBL/GenBank/DDBJ databases">
        <authorList>
            <person name="Xamxidin M."/>
            <person name="Wu M."/>
        </authorList>
    </citation>
    <scope>NUCLEOTIDE SEQUENCE [LARGE SCALE GENOMIC DNA]</scope>
    <source>
        <strain evidence="7 8">NBRC 111650</strain>
    </source>
</reference>
<feature type="signal peptide" evidence="4">
    <location>
        <begin position="1"/>
        <end position="43"/>
    </location>
</feature>
<dbReference type="InterPro" id="IPR007543">
    <property type="entry name" value="LptD_C"/>
</dbReference>
<comment type="caution">
    <text evidence="7">The sequence shown here is derived from an EMBL/GenBank/DDBJ whole genome shotgun (WGS) entry which is preliminary data.</text>
</comment>
<dbReference type="PANTHER" id="PTHR30189:SF1">
    <property type="entry name" value="LPS-ASSEMBLY PROTEIN LPTD"/>
    <property type="match status" value="1"/>
</dbReference>
<organism evidence="7 8">
    <name type="scientific">Limnobacter humi</name>
    <dbReference type="NCBI Taxonomy" id="1778671"/>
    <lineage>
        <taxon>Bacteria</taxon>
        <taxon>Pseudomonadati</taxon>
        <taxon>Pseudomonadota</taxon>
        <taxon>Betaproteobacteria</taxon>
        <taxon>Burkholderiales</taxon>
        <taxon>Burkholderiaceae</taxon>
        <taxon>Limnobacter</taxon>
    </lineage>
</organism>
<dbReference type="InterPro" id="IPR020889">
    <property type="entry name" value="LipoPS_assembly_LptD"/>
</dbReference>
<keyword evidence="2 4" id="KW-0472">Membrane</keyword>
<accession>A0ABT1WHD2</accession>
<dbReference type="InterPro" id="IPR050218">
    <property type="entry name" value="LptD"/>
</dbReference>
<evidence type="ECO:0000313" key="7">
    <source>
        <dbReference type="EMBL" id="MCQ8896900.1"/>
    </source>
</evidence>
<evidence type="ECO:0000259" key="6">
    <source>
        <dbReference type="Pfam" id="PF04453"/>
    </source>
</evidence>
<feature type="domain" description="Organic solvent tolerance-like N-terminal" evidence="5">
    <location>
        <begin position="71"/>
        <end position="209"/>
    </location>
</feature>
<evidence type="ECO:0000256" key="1">
    <source>
        <dbReference type="ARBA" id="ARBA00022729"/>
    </source>
</evidence>
<feature type="chain" id="PRO_5044935641" description="LPS-assembly protein LptD" evidence="4">
    <location>
        <begin position="44"/>
        <end position="765"/>
    </location>
</feature>
<dbReference type="Pfam" id="PF03968">
    <property type="entry name" value="LptD_N"/>
    <property type="match status" value="1"/>
</dbReference>
<comment type="subunit">
    <text evidence="4">Component of the lipopolysaccharide transport and assembly complex. Interacts with LptE and LptA.</text>
</comment>
<feature type="domain" description="LptD C-terminal" evidence="6">
    <location>
        <begin position="323"/>
        <end position="679"/>
    </location>
</feature>
<dbReference type="HAMAP" id="MF_01411">
    <property type="entry name" value="LPS_assembly_LptD"/>
    <property type="match status" value="1"/>
</dbReference>
<comment type="similarity">
    <text evidence="4">Belongs to the LptD family.</text>
</comment>
<evidence type="ECO:0000259" key="5">
    <source>
        <dbReference type="Pfam" id="PF03968"/>
    </source>
</evidence>
<dbReference type="EMBL" id="JANIGO010000003">
    <property type="protein sequence ID" value="MCQ8896900.1"/>
    <property type="molecule type" value="Genomic_DNA"/>
</dbReference>
<evidence type="ECO:0000256" key="2">
    <source>
        <dbReference type="ARBA" id="ARBA00023136"/>
    </source>
</evidence>
<comment type="caution">
    <text evidence="4">Lacks conserved residue(s) required for the propagation of feature annotation.</text>
</comment>
<evidence type="ECO:0000313" key="8">
    <source>
        <dbReference type="Proteomes" id="UP001204142"/>
    </source>
</evidence>
<proteinExistence type="inferred from homology"/>
<name>A0ABT1WHD2_9BURK</name>
<dbReference type="Proteomes" id="UP001204142">
    <property type="component" value="Unassembled WGS sequence"/>
</dbReference>
<keyword evidence="8" id="KW-1185">Reference proteome</keyword>
<dbReference type="PANTHER" id="PTHR30189">
    <property type="entry name" value="LPS-ASSEMBLY PROTEIN"/>
    <property type="match status" value="1"/>
</dbReference>
<keyword evidence="3 4" id="KW-0998">Cell outer membrane</keyword>
<dbReference type="Pfam" id="PF04453">
    <property type="entry name" value="LptD"/>
    <property type="match status" value="1"/>
</dbReference>
<comment type="subcellular location">
    <subcellularLocation>
        <location evidence="4">Cell outer membrane</location>
    </subcellularLocation>
</comment>
<sequence length="765" mass="84689" precursor="true">MNKIKKTRNTCWDVPAPASGRSWHLRTPVSAMVLLALASTAQAQSTPPTRLKMDSSLLGVKTKIPDDEATYISADSMTSNGAEETTLEGRVEVRRQGLRLQSDRIIYSPITDRATAKGNLVVEKDNMRLKAPEGDVKVGTGESRLNKPTFELMDIKGKGRAERLQYDGISTLTLENPNYTVCQVPDPSQADKGDWYVTADSLELDQTEEVGRAKGAKVVFKDVPILASPYLSFPTTNRRKSGFLPPSIGTVSNSGLEVTTPYYWNIAPDKDLTLYPTLISGRGAQLGAEGRYLTPHQDGNLKFDYLPSDQKTGQDRYAVSVLQNYNKGNYYAGLNLNGVSDDQYFVDFSRTQAVASQRVLLREGYFAYREDNWSTSVRAVTHQTLQLFNDVIVEPYDRLPEVAVELNPTKVGAAFVSVSGLYTDFANPTSTPNRVEGSRGVTRARVFMPVNRAQFSFTPALSVQANSYDLRNQATGFGPTASSVVPTASLDGTVYFDRKTSLFGRAVNQTLEPRIFYLYTPFKDQSDQPLFDTTVTDQSLSRIFSENRYAGYDRVADANQLTFAVTSRFSDAITSEELFSMTAGQRLNLKTPRLVLTGLEAPVTSDSDFFLNARGRISKNYYVDATSQFSAESGRHERGNISLGYSPTPGKQLNFGYRYTRNLIDQFDVSGQWPLSQRWSGVGRVNYSMLDKRLIEGVAGLEYGEGCWAVRVVAQRFATAPQLQTTSLFLQLELSGLGRIGSNPIELLSRRVPGYTPFASSLTTQ</sequence>
<protein>
    <recommendedName>
        <fullName evidence="4">LPS-assembly protein LptD</fullName>
    </recommendedName>
</protein>
<comment type="function">
    <text evidence="4">Together with LptE, is involved in the assembly of lipopolysaccharide (LPS) at the surface of the outer membrane.</text>
</comment>
<evidence type="ECO:0000256" key="3">
    <source>
        <dbReference type="ARBA" id="ARBA00023237"/>
    </source>
</evidence>